<dbReference type="RefSeq" id="YP_009030250.1">
    <property type="nucleotide sequence ID" value="NC_024121.1"/>
</dbReference>
<dbReference type="EMBL" id="KJ025957">
    <property type="protein sequence ID" value="AHY25444.1"/>
    <property type="molecule type" value="Genomic_DNA"/>
</dbReference>
<dbReference type="GeneID" id="19485080"/>
<dbReference type="Pfam" id="PF12322">
    <property type="entry name" value="T4_baseplate"/>
    <property type="match status" value="1"/>
</dbReference>
<evidence type="ECO:0000313" key="1">
    <source>
        <dbReference type="EMBL" id="AHY25444.1"/>
    </source>
</evidence>
<name>A0A023W527_9CAUD</name>
<reference evidence="1 2" key="1">
    <citation type="submission" date="2014-01" db="EMBL/GenBank/DDBJ databases">
        <authorList>
            <person name="Zhang G."/>
            <person name="Jin J."/>
            <person name="Li Z.J."/>
            <person name="Wang S.W."/>
            <person name="Chen S.J."/>
            <person name="Wang S.M."/>
            <person name="Wang X.T."/>
            <person name="Li Y.H."/>
            <person name="Wang J."/>
            <person name="Yang C.K."/>
            <person name="Wang L."/>
        </authorList>
    </citation>
    <scope>NUCLEOTIDE SEQUENCE [LARGE SCALE GENOMIC DNA]</scope>
</reference>
<keyword evidence="2" id="KW-1185">Reference proteome</keyword>
<organism evidence="1 2">
    <name type="scientific">Serratia phage PS2</name>
    <dbReference type="NCBI Taxonomy" id="1481112"/>
    <lineage>
        <taxon>Viruses</taxon>
        <taxon>Duplodnaviria</taxon>
        <taxon>Heunggongvirae</taxon>
        <taxon>Uroviricota</taxon>
        <taxon>Caudoviricetes</taxon>
        <taxon>Muldoonvirus</taxon>
        <taxon>Muldoonvirus PS2</taxon>
    </lineage>
</organism>
<evidence type="ECO:0000313" key="2">
    <source>
        <dbReference type="Proteomes" id="UP000024445"/>
    </source>
</evidence>
<proteinExistence type="predicted"/>
<gene>
    <name evidence="1" type="ORF">PS2_203</name>
</gene>
<sequence>MDNQFTLEVQDKSILCRTFTLDEYEELVKAKLNGSIIQTTKSLVQSCAPSAVDLPKHWAEYVLINIWMRSLDEQIHEHDWVCTCGREIPLVLNFDHIQVSDESELVYKLKHLNIKLRYPKLFEDSNTADMIMGCIESIITPKEEIPLSELDDSELGDLVALIEYEDVDAITKLLLAPQVQMGVPVKCECGNTGIHVISGFAQFMKLIEVL</sequence>
<dbReference type="Proteomes" id="UP000024445">
    <property type="component" value="Segment"/>
</dbReference>
<dbReference type="InterPro" id="IPR024364">
    <property type="entry name" value="Baseplate_phage_T4-like"/>
</dbReference>
<dbReference type="OrthoDB" id="13289at10239"/>
<accession>A0A023W527</accession>
<protein>
    <submittedName>
        <fullName evidence="1">Baseplate hub subunit</fullName>
    </submittedName>
</protein>
<dbReference type="KEGG" id="vg:19485080"/>